<dbReference type="PANTHER" id="PTHR35910">
    <property type="entry name" value="2EXR DOMAIN-CONTAINING PROTEIN"/>
    <property type="match status" value="1"/>
</dbReference>
<organism evidence="3 4">
    <name type="scientific">Metarhizium robertsii</name>
    <dbReference type="NCBI Taxonomy" id="568076"/>
    <lineage>
        <taxon>Eukaryota</taxon>
        <taxon>Fungi</taxon>
        <taxon>Dikarya</taxon>
        <taxon>Ascomycota</taxon>
        <taxon>Pezizomycotina</taxon>
        <taxon>Sordariomycetes</taxon>
        <taxon>Hypocreomycetidae</taxon>
        <taxon>Hypocreales</taxon>
        <taxon>Clavicipitaceae</taxon>
        <taxon>Metarhizium</taxon>
    </lineage>
</organism>
<protein>
    <recommendedName>
        <fullName evidence="2">2EXR domain-containing protein</fullName>
    </recommendedName>
</protein>
<dbReference type="PANTHER" id="PTHR35910:SF1">
    <property type="entry name" value="2EXR DOMAIN-CONTAINING PROTEIN"/>
    <property type="match status" value="1"/>
</dbReference>
<evidence type="ECO:0000313" key="3">
    <source>
        <dbReference type="EMBL" id="EXU97635.1"/>
    </source>
</evidence>
<evidence type="ECO:0000259" key="2">
    <source>
        <dbReference type="Pfam" id="PF20150"/>
    </source>
</evidence>
<sequence length="254" mass="28623">MATDSPQPAGQTHPRPPTPGHFHPFPRLPSELRSKIWHASFTPRVVELHGRRAHYADDFKHHGSAPKWQSGCNNPAALSATSESRAAALQHYRIKLPLATAASCDRAGDSVAHPHRVLYVDPAADTVVVLGDLDYYRLSLLLLDIRRRDPAGQGLRRLAISARWTCHQGAGTSIRALVRNMFPELVQMVVYMYDEELPPADWANGVCALRDCSDKEYYKRYAMGRGQEMRDGDKWIVVGEKEVRVMDLDFERGW</sequence>
<dbReference type="AlphaFoldDB" id="A0A0A1UQT4"/>
<evidence type="ECO:0000256" key="1">
    <source>
        <dbReference type="SAM" id="MobiDB-lite"/>
    </source>
</evidence>
<dbReference type="eggNOG" id="ENOG502RJ3J">
    <property type="taxonomic scope" value="Eukaryota"/>
</dbReference>
<dbReference type="InterPro" id="IPR045518">
    <property type="entry name" value="2EXR"/>
</dbReference>
<dbReference type="Proteomes" id="UP000030151">
    <property type="component" value="Unassembled WGS sequence"/>
</dbReference>
<accession>A0A0A1UQT4</accession>
<dbReference type="OrthoDB" id="4937432at2759"/>
<name>A0A0A1UQT4_9HYPO</name>
<gene>
    <name evidence="3" type="ORF">X797_009191</name>
</gene>
<comment type="caution">
    <text evidence="3">The sequence shown here is derived from an EMBL/GenBank/DDBJ whole genome shotgun (WGS) entry which is preliminary data.</text>
</comment>
<dbReference type="HOGENOM" id="CLU_066069_0_0_1"/>
<evidence type="ECO:0000313" key="4">
    <source>
        <dbReference type="Proteomes" id="UP000030151"/>
    </source>
</evidence>
<proteinExistence type="predicted"/>
<feature type="region of interest" description="Disordered" evidence="1">
    <location>
        <begin position="1"/>
        <end position="26"/>
    </location>
</feature>
<feature type="compositionally biased region" description="Polar residues" evidence="1">
    <location>
        <begin position="1"/>
        <end position="10"/>
    </location>
</feature>
<reference evidence="3 4" key="1">
    <citation type="submission" date="2014-02" db="EMBL/GenBank/DDBJ databases">
        <title>The genome sequence of the entomopathogenic fungus Metarhizium robertsii ARSEF 2575.</title>
        <authorList>
            <person name="Giuliano Garisto Donzelli B."/>
            <person name="Roe B.A."/>
            <person name="Macmil S.L."/>
            <person name="Krasnoff S.B."/>
            <person name="Gibson D.M."/>
        </authorList>
    </citation>
    <scope>NUCLEOTIDE SEQUENCE [LARGE SCALE GENOMIC DNA]</scope>
    <source>
        <strain evidence="3 4">ARSEF 2575</strain>
    </source>
</reference>
<dbReference type="Pfam" id="PF20150">
    <property type="entry name" value="2EXR"/>
    <property type="match status" value="1"/>
</dbReference>
<dbReference type="EMBL" id="JELW01000034">
    <property type="protein sequence ID" value="EXU97635.1"/>
    <property type="molecule type" value="Genomic_DNA"/>
</dbReference>
<feature type="domain" description="2EXR" evidence="2">
    <location>
        <begin position="22"/>
        <end position="127"/>
    </location>
</feature>